<dbReference type="KEGG" id="spoa:EQM13_11155"/>
<dbReference type="Pfam" id="PF07314">
    <property type="entry name" value="Lit"/>
    <property type="match status" value="1"/>
</dbReference>
<evidence type="ECO:0000313" key="3">
    <source>
        <dbReference type="Proteomes" id="UP000287969"/>
    </source>
</evidence>
<sequence>MKKRICSALLFIFMPLFILLFSFQINVFNIKYFLKEYEKYNISQETHMNMEELEKTTVALMKYLAGVTKELKYSEKYSNNDITHLKDVRVLFQRGIFLEGLSLFILLWTRYFLHKKDKKLLRNTVKVSSAFSIILLLLLIILSIYDFNRYFTYFHLILFDNDYWLLDPKTDLLIRMFPESFFIDIFRRIGILFIAILSIILIYEIKNERAGD</sequence>
<keyword evidence="1" id="KW-0812">Transmembrane</keyword>
<feature type="transmembrane region" description="Helical" evidence="1">
    <location>
        <begin position="95"/>
        <end position="113"/>
    </location>
</feature>
<feature type="transmembrane region" description="Helical" evidence="1">
    <location>
        <begin position="7"/>
        <end position="25"/>
    </location>
</feature>
<evidence type="ECO:0000313" key="2">
    <source>
        <dbReference type="EMBL" id="QAT62103.1"/>
    </source>
</evidence>
<dbReference type="EMBL" id="CP035282">
    <property type="protein sequence ID" value="QAT62103.1"/>
    <property type="molecule type" value="Genomic_DNA"/>
</dbReference>
<keyword evidence="1" id="KW-1133">Transmembrane helix</keyword>
<dbReference type="Proteomes" id="UP000287969">
    <property type="component" value="Chromosome"/>
</dbReference>
<gene>
    <name evidence="2" type="ORF">EQM13_11155</name>
</gene>
<name>A0A410QDK8_9FIRM</name>
<dbReference type="NCBIfam" id="TIGR01906">
    <property type="entry name" value="integ_TIGR01906"/>
    <property type="match status" value="1"/>
</dbReference>
<keyword evidence="3" id="KW-1185">Reference proteome</keyword>
<protein>
    <submittedName>
        <fullName evidence="2">TIGR01906 family membrane protein</fullName>
    </submittedName>
</protein>
<dbReference type="OrthoDB" id="9813051at2"/>
<organism evidence="2 3">
    <name type="scientific">Acidilutibacter cellobiosedens</name>
    <dbReference type="NCBI Taxonomy" id="2507161"/>
    <lineage>
        <taxon>Bacteria</taxon>
        <taxon>Bacillati</taxon>
        <taxon>Bacillota</taxon>
        <taxon>Tissierellia</taxon>
        <taxon>Tissierellales</taxon>
        <taxon>Acidilutibacteraceae</taxon>
        <taxon>Acidilutibacter</taxon>
    </lineage>
</organism>
<dbReference type="RefSeq" id="WP_128752699.1">
    <property type="nucleotide sequence ID" value="NZ_CP035282.1"/>
</dbReference>
<feature type="transmembrane region" description="Helical" evidence="1">
    <location>
        <begin position="125"/>
        <end position="145"/>
    </location>
</feature>
<proteinExistence type="predicted"/>
<dbReference type="AlphaFoldDB" id="A0A410QDK8"/>
<reference evidence="3" key="1">
    <citation type="submission" date="2019-01" db="EMBL/GenBank/DDBJ databases">
        <title>Draft genomes of a novel of Sporanaerobacter strains.</title>
        <authorList>
            <person name="Ma S."/>
        </authorList>
    </citation>
    <scope>NUCLEOTIDE SEQUENCE [LARGE SCALE GENOMIC DNA]</scope>
    <source>
        <strain evidence="3">NJN-17</strain>
    </source>
</reference>
<feature type="transmembrane region" description="Helical" evidence="1">
    <location>
        <begin position="185"/>
        <end position="203"/>
    </location>
</feature>
<evidence type="ECO:0000256" key="1">
    <source>
        <dbReference type="SAM" id="Phobius"/>
    </source>
</evidence>
<accession>A0A410QDK8</accession>
<keyword evidence="1" id="KW-0472">Membrane</keyword>
<dbReference type="InterPro" id="IPR010178">
    <property type="entry name" value="Lit"/>
</dbReference>